<dbReference type="EMBL" id="CP034086">
    <property type="protein sequence ID" value="AZG76705.1"/>
    <property type="molecule type" value="Genomic_DNA"/>
</dbReference>
<gene>
    <name evidence="1" type="ORF">EHO51_08195</name>
</gene>
<dbReference type="KEGG" id="mros:EHO51_08195"/>
<dbReference type="Proteomes" id="UP000273982">
    <property type="component" value="Chromosome"/>
</dbReference>
<proteinExistence type="predicted"/>
<sequence length="94" mass="11255">MSKKEFSPKERRELEKLAVLPDDEIDTKDIPEAPAENWAFAHRGAFYKPIKQPVNIRIDADVLDWFKRHTEGRGYQTEINRVLRRHVIEKERQR</sequence>
<dbReference type="InterPro" id="IPR025528">
    <property type="entry name" value="BrnA_antitoxin"/>
</dbReference>
<organism evidence="1 2">
    <name type="scientific">Methylocystis rosea</name>
    <dbReference type="NCBI Taxonomy" id="173366"/>
    <lineage>
        <taxon>Bacteria</taxon>
        <taxon>Pseudomonadati</taxon>
        <taxon>Pseudomonadota</taxon>
        <taxon>Alphaproteobacteria</taxon>
        <taxon>Hyphomicrobiales</taxon>
        <taxon>Methylocystaceae</taxon>
        <taxon>Methylocystis</taxon>
    </lineage>
</organism>
<evidence type="ECO:0008006" key="3">
    <source>
        <dbReference type="Google" id="ProtNLM"/>
    </source>
</evidence>
<name>A0A3G8M5P4_9HYPH</name>
<dbReference type="AlphaFoldDB" id="A0A3G8M5P4"/>
<reference evidence="1 2" key="1">
    <citation type="submission" date="2018-11" db="EMBL/GenBank/DDBJ databases">
        <title>Genome squencing of methanotrophic bacteria isolated from alkaline groundwater in Korea.</title>
        <authorList>
            <person name="Nguyen L.N."/>
        </authorList>
    </citation>
    <scope>NUCLEOTIDE SEQUENCE [LARGE SCALE GENOMIC DNA]</scope>
    <source>
        <strain evidence="1 2">GW6</strain>
    </source>
</reference>
<evidence type="ECO:0000313" key="2">
    <source>
        <dbReference type="Proteomes" id="UP000273982"/>
    </source>
</evidence>
<evidence type="ECO:0000313" key="1">
    <source>
        <dbReference type="EMBL" id="AZG76705.1"/>
    </source>
</evidence>
<dbReference type="Pfam" id="PF14384">
    <property type="entry name" value="BrnA_antitoxin"/>
    <property type="match status" value="1"/>
</dbReference>
<accession>A0A3G8M5P4</accession>
<protein>
    <recommendedName>
        <fullName evidence="3">BrnA antitoxin family protein</fullName>
    </recommendedName>
</protein>